<dbReference type="GO" id="GO:0016787">
    <property type="term" value="F:hydrolase activity"/>
    <property type="evidence" value="ECO:0007669"/>
    <property type="project" value="UniProtKB-KW"/>
</dbReference>
<reference evidence="8" key="1">
    <citation type="journal article" date="2018" name="Genome Res.">
        <title>The genomic architecture and molecular evolution of ant odorant receptors.</title>
        <authorList>
            <person name="McKenzie S.K."/>
            <person name="Kronauer D.J.C."/>
        </authorList>
    </citation>
    <scope>NUCLEOTIDE SEQUENCE [LARGE SCALE GENOMIC DNA]</scope>
    <source>
        <strain evidence="8">Clonal line C1</strain>
    </source>
</reference>
<keyword evidence="6" id="KW-0732">Signal</keyword>
<evidence type="ECO:0000256" key="2">
    <source>
        <dbReference type="ARBA" id="ARBA00022723"/>
    </source>
</evidence>
<dbReference type="Gene3D" id="1.10.10.10">
    <property type="entry name" value="Winged helix-like DNA-binding domain superfamily/Winged helix DNA-binding domain"/>
    <property type="match status" value="1"/>
</dbReference>
<organism evidence="8">
    <name type="scientific">Ooceraea biroi</name>
    <name type="common">Clonal raider ant</name>
    <name type="synonym">Cerapachys biroi</name>
    <dbReference type="NCBI Taxonomy" id="2015173"/>
    <lineage>
        <taxon>Eukaryota</taxon>
        <taxon>Metazoa</taxon>
        <taxon>Ecdysozoa</taxon>
        <taxon>Arthropoda</taxon>
        <taxon>Hexapoda</taxon>
        <taxon>Insecta</taxon>
        <taxon>Pterygota</taxon>
        <taxon>Neoptera</taxon>
        <taxon>Endopterygota</taxon>
        <taxon>Hymenoptera</taxon>
        <taxon>Apocrita</taxon>
        <taxon>Aculeata</taxon>
        <taxon>Formicoidea</taxon>
        <taxon>Formicidae</taxon>
        <taxon>Dorylinae</taxon>
        <taxon>Ooceraea</taxon>
    </lineage>
</organism>
<sequence length="328" mass="37352">MIHERATGSKVRLVFLLLLVNILQVNKVEVIMTSLTNLPPVARLSSQVIRILGCNPGKMTLQGTNTYLVGTGHRRVLVDTGEKKTADAYIKVLNNVLTEENATIQHVVITHWHHDHIGGVKPVQNLLKELFPTAESPIVWKLPRSQTDQDRSDDETSVQWEPLKDEQVVEVEGAKLQVKYTPGHTTDHACLLLQEENILFSGDCILGEGTAVFEDLHEYMLSLKEILKMEPKMIYPGHGPVIDDPAPRVQFYINHRQQREDEILRMLDEQNDKPLTEMDIVKQLYKETPENLWLVAAYTVGLHLRKLQKEGKAQEEKTGGWWRVKGKL</sequence>
<evidence type="ECO:0000259" key="7">
    <source>
        <dbReference type="SMART" id="SM00849"/>
    </source>
</evidence>
<dbReference type="InterPro" id="IPR050662">
    <property type="entry name" value="Sec-metab_biosynth-thioest"/>
</dbReference>
<dbReference type="Pfam" id="PF17778">
    <property type="entry name" value="WHD_BLACT"/>
    <property type="match status" value="1"/>
</dbReference>
<dbReference type="CDD" id="cd07722">
    <property type="entry name" value="LACTB2-like_MBL-fold"/>
    <property type="match status" value="1"/>
</dbReference>
<feature type="domain" description="Metallo-beta-lactamase" evidence="7">
    <location>
        <begin position="63"/>
        <end position="238"/>
    </location>
</feature>
<dbReference type="InterPro" id="IPR047921">
    <property type="entry name" value="LACTB2-like_MBL-fold"/>
</dbReference>
<evidence type="ECO:0000256" key="5">
    <source>
        <dbReference type="ARBA" id="ARBA00069358"/>
    </source>
</evidence>
<reference evidence="8" key="2">
    <citation type="submission" date="2018-07" db="EMBL/GenBank/DDBJ databases">
        <authorList>
            <person name="Mckenzie S.K."/>
            <person name="Kronauer D.J.C."/>
        </authorList>
    </citation>
    <scope>NUCLEOTIDE SEQUENCE</scope>
    <source>
        <strain evidence="8">Clonal line C1</strain>
    </source>
</reference>
<comment type="similarity">
    <text evidence="1">Belongs to the metallo-beta-lactamase superfamily. Glyoxalase II family.</text>
</comment>
<comment type="caution">
    <text evidence="8">The sequence shown here is derived from an EMBL/GenBank/DDBJ whole genome shotgun (WGS) entry which is preliminary data.</text>
</comment>
<dbReference type="AlphaFoldDB" id="A0A3L8DLJ2"/>
<proteinExistence type="inferred from homology"/>
<dbReference type="EMBL" id="QOIP01000007">
    <property type="protein sequence ID" value="RLU20779.1"/>
    <property type="molecule type" value="Genomic_DNA"/>
</dbReference>
<name>A0A3L8DLJ2_OOCBI</name>
<dbReference type="GO" id="GO:0046872">
    <property type="term" value="F:metal ion binding"/>
    <property type="evidence" value="ECO:0007669"/>
    <property type="project" value="UniProtKB-KW"/>
</dbReference>
<evidence type="ECO:0000256" key="4">
    <source>
        <dbReference type="ARBA" id="ARBA00022833"/>
    </source>
</evidence>
<dbReference type="Pfam" id="PF00753">
    <property type="entry name" value="Lactamase_B"/>
    <property type="match status" value="1"/>
</dbReference>
<evidence type="ECO:0000256" key="6">
    <source>
        <dbReference type="SAM" id="SignalP"/>
    </source>
</evidence>
<dbReference type="SMART" id="SM00849">
    <property type="entry name" value="Lactamase_B"/>
    <property type="match status" value="1"/>
</dbReference>
<feature type="signal peptide" evidence="6">
    <location>
        <begin position="1"/>
        <end position="27"/>
    </location>
</feature>
<dbReference type="PANTHER" id="PTHR23131">
    <property type="entry name" value="ENDORIBONUCLEASE LACTB2"/>
    <property type="match status" value="1"/>
</dbReference>
<dbReference type="InterPro" id="IPR001279">
    <property type="entry name" value="Metallo-B-lactamas"/>
</dbReference>
<accession>A0A3L8DLJ2</accession>
<dbReference type="InterPro" id="IPR036388">
    <property type="entry name" value="WH-like_DNA-bd_sf"/>
</dbReference>
<keyword evidence="4" id="KW-0862">Zinc</keyword>
<evidence type="ECO:0000313" key="8">
    <source>
        <dbReference type="EMBL" id="RLU20779.1"/>
    </source>
</evidence>
<keyword evidence="3" id="KW-0378">Hydrolase</keyword>
<dbReference type="SUPFAM" id="SSF56281">
    <property type="entry name" value="Metallo-hydrolase/oxidoreductase"/>
    <property type="match status" value="1"/>
</dbReference>
<dbReference type="OrthoDB" id="17458at2759"/>
<dbReference type="FunFam" id="1.10.10.10:FF:000328">
    <property type="entry name" value="Lactamase beta 2"/>
    <property type="match status" value="1"/>
</dbReference>
<dbReference type="GO" id="GO:0031123">
    <property type="term" value="P:RNA 3'-end processing"/>
    <property type="evidence" value="ECO:0007669"/>
    <property type="project" value="UniProtKB-ARBA"/>
</dbReference>
<evidence type="ECO:0000256" key="1">
    <source>
        <dbReference type="ARBA" id="ARBA00006759"/>
    </source>
</evidence>
<feature type="chain" id="PRO_5018045566" description="Beta-lactamase-like protein 2 homolog" evidence="6">
    <location>
        <begin position="28"/>
        <end position="328"/>
    </location>
</feature>
<dbReference type="InterPro" id="IPR036866">
    <property type="entry name" value="RibonucZ/Hydroxyglut_hydro"/>
</dbReference>
<dbReference type="Proteomes" id="UP000279307">
    <property type="component" value="Chromosome 7"/>
</dbReference>
<dbReference type="PANTHER" id="PTHR23131:SF0">
    <property type="entry name" value="ENDORIBONUCLEASE LACTB2"/>
    <property type="match status" value="1"/>
</dbReference>
<evidence type="ECO:0000256" key="3">
    <source>
        <dbReference type="ARBA" id="ARBA00022801"/>
    </source>
</evidence>
<keyword evidence="2" id="KW-0479">Metal-binding</keyword>
<dbReference type="FunFam" id="3.60.15.10:FF:000017">
    <property type="entry name" value="Lactamase beta 2"/>
    <property type="match status" value="1"/>
</dbReference>
<protein>
    <recommendedName>
        <fullName evidence="5">Beta-lactamase-like protein 2 homolog</fullName>
    </recommendedName>
</protein>
<dbReference type="InterPro" id="IPR041516">
    <property type="entry name" value="LACTB2_WH"/>
</dbReference>
<gene>
    <name evidence="8" type="ORF">DMN91_007393</name>
</gene>
<dbReference type="Gene3D" id="3.60.15.10">
    <property type="entry name" value="Ribonuclease Z/Hydroxyacylglutathione hydrolase-like"/>
    <property type="match status" value="1"/>
</dbReference>